<dbReference type="Proteomes" id="UP000187203">
    <property type="component" value="Unassembled WGS sequence"/>
</dbReference>
<dbReference type="AlphaFoldDB" id="A0A1R3G0V3"/>
<gene>
    <name evidence="1" type="ORF">COLO4_37565</name>
</gene>
<evidence type="ECO:0000313" key="1">
    <source>
        <dbReference type="EMBL" id="OMO51683.1"/>
    </source>
</evidence>
<dbReference type="EMBL" id="AWUE01024079">
    <property type="protein sequence ID" value="OMO51683.1"/>
    <property type="molecule type" value="Genomic_DNA"/>
</dbReference>
<proteinExistence type="predicted"/>
<reference evidence="2" key="1">
    <citation type="submission" date="2013-09" db="EMBL/GenBank/DDBJ databases">
        <title>Corchorus olitorius genome sequencing.</title>
        <authorList>
            <person name="Alam M."/>
            <person name="Haque M.S."/>
            <person name="Islam M.S."/>
            <person name="Emdad E.M."/>
            <person name="Islam M.M."/>
            <person name="Ahmed B."/>
            <person name="Halim A."/>
            <person name="Hossen Q.M.M."/>
            <person name="Hossain M.Z."/>
            <person name="Ahmed R."/>
            <person name="Khan M.M."/>
            <person name="Islam R."/>
            <person name="Rashid M.M."/>
            <person name="Khan S.A."/>
            <person name="Rahman M.S."/>
            <person name="Alam M."/>
            <person name="Yahiya A.S."/>
            <person name="Khan M.S."/>
            <person name="Azam M.S."/>
            <person name="Haque T."/>
            <person name="Lashkar M.Z.H."/>
            <person name="Akhand A.I."/>
            <person name="Morshed G."/>
            <person name="Roy S."/>
            <person name="Uddin K.S."/>
            <person name="Rabeya T."/>
            <person name="Hossain A.S."/>
            <person name="Chowdhury A."/>
            <person name="Snigdha A.R."/>
            <person name="Mortoza M.S."/>
            <person name="Matin S.A."/>
            <person name="Hoque S.M.E."/>
            <person name="Islam M.K."/>
            <person name="Roy D.K."/>
            <person name="Haider R."/>
            <person name="Moosa M.M."/>
            <person name="Elias S.M."/>
            <person name="Hasan A.M."/>
            <person name="Jahan S."/>
            <person name="Shafiuddin M."/>
            <person name="Mahmood N."/>
            <person name="Shommy N.S."/>
        </authorList>
    </citation>
    <scope>NUCLEOTIDE SEQUENCE [LARGE SCALE GENOMIC DNA]</scope>
    <source>
        <strain evidence="2">cv. O-4</strain>
    </source>
</reference>
<accession>A0A1R3G0V3</accession>
<organism evidence="1 2">
    <name type="scientific">Corchorus olitorius</name>
    <dbReference type="NCBI Taxonomy" id="93759"/>
    <lineage>
        <taxon>Eukaryota</taxon>
        <taxon>Viridiplantae</taxon>
        <taxon>Streptophyta</taxon>
        <taxon>Embryophyta</taxon>
        <taxon>Tracheophyta</taxon>
        <taxon>Spermatophyta</taxon>
        <taxon>Magnoliopsida</taxon>
        <taxon>eudicotyledons</taxon>
        <taxon>Gunneridae</taxon>
        <taxon>Pentapetalae</taxon>
        <taxon>rosids</taxon>
        <taxon>malvids</taxon>
        <taxon>Malvales</taxon>
        <taxon>Malvaceae</taxon>
        <taxon>Grewioideae</taxon>
        <taxon>Apeibeae</taxon>
        <taxon>Corchorus</taxon>
    </lineage>
</organism>
<sequence length="44" mass="5350">MERLKKAIRRLHKQRVLAKPPKSVLKEQWPGGVRQWYDPRKEVI</sequence>
<keyword evidence="2" id="KW-1185">Reference proteome</keyword>
<comment type="caution">
    <text evidence="1">The sequence shown here is derived from an EMBL/GenBank/DDBJ whole genome shotgun (WGS) entry which is preliminary data.</text>
</comment>
<evidence type="ECO:0000313" key="2">
    <source>
        <dbReference type="Proteomes" id="UP000187203"/>
    </source>
</evidence>
<name>A0A1R3G0V3_9ROSI</name>
<protein>
    <submittedName>
        <fullName evidence="1">Uncharacterized protein</fullName>
    </submittedName>
</protein>